<dbReference type="RefSeq" id="XP_062625127.1">
    <property type="nucleotide sequence ID" value="XM_062769143.1"/>
</dbReference>
<keyword evidence="3" id="KW-1185">Reference proteome</keyword>
<proteinExistence type="predicted"/>
<gene>
    <name evidence="2" type="ORF">LOC62_02G002631</name>
</gene>
<dbReference type="GeneID" id="87805878"/>
<name>A0AAF1BIT4_9TREE</name>
<dbReference type="Proteomes" id="UP000827549">
    <property type="component" value="Chromosome 2"/>
</dbReference>
<evidence type="ECO:0000313" key="2">
    <source>
        <dbReference type="EMBL" id="WOO79095.1"/>
    </source>
</evidence>
<reference evidence="2" key="1">
    <citation type="submission" date="2023-10" db="EMBL/GenBank/DDBJ databases">
        <authorList>
            <person name="Noh H."/>
        </authorList>
    </citation>
    <scope>NUCLEOTIDE SEQUENCE</scope>
    <source>
        <strain evidence="2">DUCC4014</strain>
    </source>
</reference>
<dbReference type="EMBL" id="CP086715">
    <property type="protein sequence ID" value="WOO79095.1"/>
    <property type="molecule type" value="Genomic_DNA"/>
</dbReference>
<dbReference type="AlphaFoldDB" id="A0AAF1BIT4"/>
<organism evidence="2 3">
    <name type="scientific">Vanrija pseudolonga</name>
    <dbReference type="NCBI Taxonomy" id="143232"/>
    <lineage>
        <taxon>Eukaryota</taxon>
        <taxon>Fungi</taxon>
        <taxon>Dikarya</taxon>
        <taxon>Basidiomycota</taxon>
        <taxon>Agaricomycotina</taxon>
        <taxon>Tremellomycetes</taxon>
        <taxon>Trichosporonales</taxon>
        <taxon>Trichosporonaceae</taxon>
        <taxon>Vanrija</taxon>
    </lineage>
</organism>
<evidence type="ECO:0000256" key="1">
    <source>
        <dbReference type="SAM" id="MobiDB-lite"/>
    </source>
</evidence>
<evidence type="ECO:0000313" key="3">
    <source>
        <dbReference type="Proteomes" id="UP000827549"/>
    </source>
</evidence>
<sequence>MSNSGIDAEALFELYGSRGLIDVQGRTVQFSQPPPIRFSDCRLTYNQVAEFKELLGIAPGGRSRVPLPLLRLTTAGGTAGTPPTLPPKEKSNGTINAEQLNSALMRPTVRRTSSVPTGPNTRPVCPNLRDFTPVLVTRPWFKHVMEHYLQVTMVSVVSWRPDELAPKPVAWDYDGEPASHAPPPSMRTNVSPTVHPTPRGTVSTFTPRPSTSTEPTTVVTDPTPTAAQKRPAVPPMSSKSGGDPKIASAGASPDTPMSPHALPRQPVDRGDMLYVESSRSYSRVKFTRHIDMRTTVVRPKITALTATFLTMHLRDDLDAALTVFMFAPSLVASDIRRAKLSKVVGYTRTKSLLEALLSRMHERKAYTTDDECLGAACNLLVAYLARDDTATTKLLNFRPSDSESPAKIHHRLKTLFRFVPNMYREDLALYGVRVGLVYGALAIFMNEKEVKLERQNRMLAAGLGAATAVVSAAADSVPTPAKLAGATVKLSVKVAQDEMTDFMAREQKKLAQIVAVVAHKFNIQVLRAAQMGRLASLRAPIQPTAADLDKFQRIASTVLQMVVFEAGIALAIEEVKASDVPPVPDASPQETQSNAATGGVMEAMPQTIPCSLCCPTRRATRQVCEDGGPKQ</sequence>
<protein>
    <submittedName>
        <fullName evidence="2">Uncharacterized protein</fullName>
    </submittedName>
</protein>
<accession>A0AAF1BIT4</accession>
<feature type="region of interest" description="Disordered" evidence="1">
    <location>
        <begin position="175"/>
        <end position="266"/>
    </location>
</feature>
<feature type="compositionally biased region" description="Low complexity" evidence="1">
    <location>
        <begin position="201"/>
        <end position="225"/>
    </location>
</feature>